<comment type="caution">
    <text evidence="4">The sequence shown here is derived from an EMBL/GenBank/DDBJ whole genome shotgun (WGS) entry which is preliminary data.</text>
</comment>
<keyword evidence="1" id="KW-1015">Disulfide bond</keyword>
<reference evidence="4 5" key="1">
    <citation type="journal article" date="2015" name="Genome Biol. Evol.">
        <title>Comparative Genomics of a Bacterivorous Green Alga Reveals Evolutionary Causalities and Consequences of Phago-Mixotrophic Mode of Nutrition.</title>
        <authorList>
            <person name="Burns J.A."/>
            <person name="Paasch A."/>
            <person name="Narechania A."/>
            <person name="Kim E."/>
        </authorList>
    </citation>
    <scope>NUCLEOTIDE SEQUENCE [LARGE SCALE GENOMIC DNA]</scope>
    <source>
        <strain evidence="4 5">PLY_AMNH</strain>
    </source>
</reference>
<accession>A0AAE0GGR5</accession>
<gene>
    <name evidence="4" type="ORF">CYMTET_14362</name>
</gene>
<dbReference type="CDD" id="cd00055">
    <property type="entry name" value="EGF_Lam"/>
    <property type="match status" value="1"/>
</dbReference>
<keyword evidence="1" id="KW-0245">EGF-like domain</keyword>
<evidence type="ECO:0000256" key="1">
    <source>
        <dbReference type="PROSITE-ProRule" id="PRU00076"/>
    </source>
</evidence>
<protein>
    <recommendedName>
        <fullName evidence="3">EGF-like domain-containing protein</fullName>
    </recommendedName>
</protein>
<feature type="coiled-coil region" evidence="2">
    <location>
        <begin position="42"/>
        <end position="69"/>
    </location>
</feature>
<dbReference type="PROSITE" id="PS50026">
    <property type="entry name" value="EGF_3"/>
    <property type="match status" value="1"/>
</dbReference>
<keyword evidence="2" id="KW-0175">Coiled coil</keyword>
<organism evidence="4 5">
    <name type="scientific">Cymbomonas tetramitiformis</name>
    <dbReference type="NCBI Taxonomy" id="36881"/>
    <lineage>
        <taxon>Eukaryota</taxon>
        <taxon>Viridiplantae</taxon>
        <taxon>Chlorophyta</taxon>
        <taxon>Pyramimonadophyceae</taxon>
        <taxon>Pyramimonadales</taxon>
        <taxon>Pyramimonadaceae</taxon>
        <taxon>Cymbomonas</taxon>
    </lineage>
</organism>
<evidence type="ECO:0000313" key="5">
    <source>
        <dbReference type="Proteomes" id="UP001190700"/>
    </source>
</evidence>
<proteinExistence type="predicted"/>
<sequence>MSEISNHSETVADLQGRIALLAEKDDRKAAAIREISERSAILSNYSDIVADLKERVVLLNEKVEKQAAEIPDLFIKSVGSSLKETTKTNTFTHKKNRPATTDAGLPVAEVSADVWSELPKGCPGNCSQHGFCNPELNRCICLPGRGGPDCGVHLAPACVTPWDPAGHCPQPYVDTAAQAYPCACIAQCHAAGLDVVAARHKVWTSLSQLSRSTFLSA</sequence>
<evidence type="ECO:0000313" key="4">
    <source>
        <dbReference type="EMBL" id="KAK3277643.1"/>
    </source>
</evidence>
<name>A0AAE0GGR5_9CHLO</name>
<dbReference type="AlphaFoldDB" id="A0AAE0GGR5"/>
<feature type="disulfide bond" evidence="1">
    <location>
        <begin position="122"/>
        <end position="132"/>
    </location>
</feature>
<evidence type="ECO:0000256" key="2">
    <source>
        <dbReference type="SAM" id="Coils"/>
    </source>
</evidence>
<dbReference type="Proteomes" id="UP001190700">
    <property type="component" value="Unassembled WGS sequence"/>
</dbReference>
<dbReference type="InterPro" id="IPR002049">
    <property type="entry name" value="LE_dom"/>
</dbReference>
<dbReference type="PROSITE" id="PS00022">
    <property type="entry name" value="EGF_1"/>
    <property type="match status" value="1"/>
</dbReference>
<feature type="disulfide bond" evidence="1">
    <location>
        <begin position="141"/>
        <end position="150"/>
    </location>
</feature>
<feature type="domain" description="EGF-like" evidence="3">
    <location>
        <begin position="118"/>
        <end position="151"/>
    </location>
</feature>
<comment type="caution">
    <text evidence="1">Lacks conserved residue(s) required for the propagation of feature annotation.</text>
</comment>
<dbReference type="InterPro" id="IPR000742">
    <property type="entry name" value="EGF"/>
</dbReference>
<keyword evidence="5" id="KW-1185">Reference proteome</keyword>
<evidence type="ECO:0000259" key="3">
    <source>
        <dbReference type="PROSITE" id="PS50026"/>
    </source>
</evidence>
<dbReference type="EMBL" id="LGRX02005998">
    <property type="protein sequence ID" value="KAK3277643.1"/>
    <property type="molecule type" value="Genomic_DNA"/>
</dbReference>